<feature type="site" description="Interaction with the cone snail toxin Con-ikot-ikot" evidence="16">
    <location>
        <position position="686"/>
    </location>
</feature>
<comment type="caution">
    <text evidence="22">The sequence shown here is derived from an EMBL/GenBank/DDBJ whole genome shotgun (WGS) entry which is preliminary data.</text>
</comment>
<dbReference type="PANTHER" id="PTHR18966">
    <property type="entry name" value="IONOTROPIC GLUTAMATE RECEPTOR"/>
    <property type="match status" value="1"/>
</dbReference>
<evidence type="ECO:0000256" key="11">
    <source>
        <dbReference type="ARBA" id="ARBA00023257"/>
    </source>
</evidence>
<feature type="signal peptide" evidence="19">
    <location>
        <begin position="1"/>
        <end position="21"/>
    </location>
</feature>
<dbReference type="PRINTS" id="PR00177">
    <property type="entry name" value="NMDARECEPTOR"/>
</dbReference>
<dbReference type="Pfam" id="PF10613">
    <property type="entry name" value="Lig_chan-Glu_bd"/>
    <property type="match status" value="1"/>
</dbReference>
<evidence type="ECO:0008006" key="24">
    <source>
        <dbReference type="Google" id="ProtNLM"/>
    </source>
</evidence>
<dbReference type="Gene3D" id="3.40.50.2300">
    <property type="match status" value="2"/>
</dbReference>
<evidence type="ECO:0000256" key="17">
    <source>
        <dbReference type="PIRSR" id="PIRSR601508-3"/>
    </source>
</evidence>
<keyword evidence="17" id="KW-1015">Disulfide bond</keyword>
<feature type="binding site" evidence="15">
    <location>
        <position position="732"/>
    </location>
    <ligand>
        <name>L-glutamate</name>
        <dbReference type="ChEBI" id="CHEBI:29985"/>
    </ligand>
</feature>
<feature type="binding site" evidence="15">
    <location>
        <position position="681"/>
    </location>
    <ligand>
        <name>L-glutamate</name>
        <dbReference type="ChEBI" id="CHEBI:29985"/>
    </ligand>
</feature>
<keyword evidence="4 18" id="KW-0812">Transmembrane</keyword>
<dbReference type="InterPro" id="IPR028082">
    <property type="entry name" value="Peripla_BP_I"/>
</dbReference>
<evidence type="ECO:0000256" key="5">
    <source>
        <dbReference type="ARBA" id="ARBA00022989"/>
    </source>
</evidence>
<feature type="domain" description="Ionotropic glutamate receptor C-terminal" evidence="20">
    <location>
        <begin position="420"/>
        <end position="795"/>
    </location>
</feature>
<protein>
    <recommendedName>
        <fullName evidence="24">Glutamate receptor ionotropic, kainate 2-like</fullName>
    </recommendedName>
</protein>
<dbReference type="AlphaFoldDB" id="A0A9P0K360"/>
<dbReference type="FunFam" id="3.40.190.10:FF:000178">
    <property type="entry name" value="Glutamate receptor subunit"/>
    <property type="match status" value="1"/>
</dbReference>
<dbReference type="InterPro" id="IPR001508">
    <property type="entry name" value="Iono_Glu_rcpt_met"/>
</dbReference>
<keyword evidence="11" id="KW-0628">Postsynaptic cell membrane</keyword>
<keyword evidence="13" id="KW-0407">Ion channel</keyword>
<keyword evidence="8 18" id="KW-0472">Membrane</keyword>
<feature type="transmembrane region" description="Helical" evidence="18">
    <location>
        <begin position="823"/>
        <end position="844"/>
    </location>
</feature>
<dbReference type="InterPro" id="IPR001828">
    <property type="entry name" value="ANF_lig-bd_rcpt"/>
</dbReference>
<evidence type="ECO:0000259" key="20">
    <source>
        <dbReference type="SMART" id="SM00079"/>
    </source>
</evidence>
<proteinExistence type="inferred from homology"/>
<dbReference type="FunFam" id="3.40.190.10:FF:000061">
    <property type="entry name" value="Glutamate receptor, ionotropic kainate"/>
    <property type="match status" value="1"/>
</dbReference>
<dbReference type="SMART" id="SM00079">
    <property type="entry name" value="PBPe"/>
    <property type="match status" value="1"/>
</dbReference>
<evidence type="ECO:0000259" key="21">
    <source>
        <dbReference type="SMART" id="SM00918"/>
    </source>
</evidence>
<keyword evidence="19" id="KW-0732">Signal</keyword>
<evidence type="ECO:0000256" key="10">
    <source>
        <dbReference type="ARBA" id="ARBA00023180"/>
    </source>
</evidence>
<keyword evidence="2" id="KW-0813">Transport</keyword>
<feature type="transmembrane region" description="Helical" evidence="18">
    <location>
        <begin position="552"/>
        <end position="572"/>
    </location>
</feature>
<dbReference type="InterPro" id="IPR001320">
    <property type="entry name" value="Iontro_rcpt_C"/>
</dbReference>
<dbReference type="GO" id="GO:0038023">
    <property type="term" value="F:signaling receptor activity"/>
    <property type="evidence" value="ECO:0007669"/>
    <property type="project" value="InterPro"/>
</dbReference>
<dbReference type="InterPro" id="IPR019594">
    <property type="entry name" value="Glu/Gly-bd"/>
</dbReference>
<sequence length="919" mass="104563">MLTREWLFLSLFSVFIAPHCCFRAEATIGILFNEITWQPLLPLRNALKKQNMVDQAFVRFSTEIQQVSATDSFNVSKTVCDLLGRKNGVAAIISVQGSETSPIQESICFNSELPFISMSWGPTQENNISMSLNFYPEARLFAKGLMEVVKALRWNSFVILYETEEGLIRMQEILKLQEFHRGKRNSILVKQLGPGPDYRMLLKEIRNASEYIILDCETENIIPILLQAKDLRMLELHNNYFLTSLDAHTLDYSILKTTANITTIRLFDPNRQEFQNVLNRWLLSDNENEDEIMKVLPPHTVLTETVLLYDAFTHIMECIKSLAATSSVETNPISCEEKSKSKNGFALYNFCRVKKPEKTLTGAVKFDEFGNRIHFKIDIVDADMPTTALGSWHSHNESMVLYRGENETFDASVANLQKIKVIVSSRMGPPYLMPRSASYEGEVLTGNARYKGYSMDLISKIAEIIGFQFEFRLTEDGKYGNWDVNKKKWTGLIGDLLERKAHLAICDLTITHERREVADFSMPFMTLGISILHKKQDKKDINMFAFLDPFSVGVWIYTATLYLIMSIVLYFISRMTPGDWENPHPCEENPEELENIWDIKNCLWLTLGSIMTQGCDILPKGISSRMTVSMWWFFSLIMTSSYTANLAAFLTKANMEPTIDGAEALSKQTRVKYGLLESGSTESFFRNSNFSTYQRMWLNMQQFKPSVFEKNNSDGVNRVKTTRNGLYAFLMESTQIEYVVATNCELKQVGSWLDTKSYGIAMPMNSPYRSAINKAILKLQESGELGELKKKWWLKERDEELCDSTADDDDDGAELALANVGGVFLVLGIGVAIAFVLAILEFLWNVRNVSVEEHMSYWEALKVEFKFACNIWITKKKTKPASSVSSGSSKSNKTDNKSIMHSILHSAAGSFMNLNNIKT</sequence>
<name>A0A9P0K360_ACAOB</name>
<comment type="similarity">
    <text evidence="1">Belongs to the glutamate-gated ion channel (TC 1.A.10.1) family.</text>
</comment>
<dbReference type="Gene3D" id="1.10.287.70">
    <property type="match status" value="1"/>
</dbReference>
<keyword evidence="23" id="KW-1185">Reference proteome</keyword>
<keyword evidence="9" id="KW-0675">Receptor</keyword>
<evidence type="ECO:0000256" key="13">
    <source>
        <dbReference type="ARBA" id="ARBA00023303"/>
    </source>
</evidence>
<dbReference type="SUPFAM" id="SSF53850">
    <property type="entry name" value="Periplasmic binding protein-like II"/>
    <property type="match status" value="1"/>
</dbReference>
<evidence type="ECO:0000313" key="23">
    <source>
        <dbReference type="Proteomes" id="UP001152888"/>
    </source>
</evidence>
<dbReference type="GO" id="GO:0045211">
    <property type="term" value="C:postsynaptic membrane"/>
    <property type="evidence" value="ECO:0007669"/>
    <property type="project" value="UniProtKB-SubCell"/>
</dbReference>
<evidence type="ECO:0000256" key="2">
    <source>
        <dbReference type="ARBA" id="ARBA00022448"/>
    </source>
</evidence>
<keyword evidence="5 18" id="KW-1133">Transmembrane helix</keyword>
<organism evidence="22 23">
    <name type="scientific">Acanthoscelides obtectus</name>
    <name type="common">Bean weevil</name>
    <name type="synonym">Bruchus obtectus</name>
    <dbReference type="NCBI Taxonomy" id="200917"/>
    <lineage>
        <taxon>Eukaryota</taxon>
        <taxon>Metazoa</taxon>
        <taxon>Ecdysozoa</taxon>
        <taxon>Arthropoda</taxon>
        <taxon>Hexapoda</taxon>
        <taxon>Insecta</taxon>
        <taxon>Pterygota</taxon>
        <taxon>Neoptera</taxon>
        <taxon>Endopterygota</taxon>
        <taxon>Coleoptera</taxon>
        <taxon>Polyphaga</taxon>
        <taxon>Cucujiformia</taxon>
        <taxon>Chrysomeloidea</taxon>
        <taxon>Chrysomelidae</taxon>
        <taxon>Bruchinae</taxon>
        <taxon>Bruchini</taxon>
        <taxon>Acanthoscelides</taxon>
    </lineage>
</organism>
<feature type="binding site" evidence="15">
    <location>
        <position position="509"/>
    </location>
    <ligand>
        <name>L-glutamate</name>
        <dbReference type="ChEBI" id="CHEBI:29985"/>
    </ligand>
</feature>
<evidence type="ECO:0000256" key="3">
    <source>
        <dbReference type="ARBA" id="ARBA00022475"/>
    </source>
</evidence>
<dbReference type="SUPFAM" id="SSF81324">
    <property type="entry name" value="Voltage-gated potassium channels"/>
    <property type="match status" value="1"/>
</dbReference>
<dbReference type="Pfam" id="PF01094">
    <property type="entry name" value="ANF_receptor"/>
    <property type="match status" value="1"/>
</dbReference>
<accession>A0A9P0K360</accession>
<evidence type="ECO:0000256" key="18">
    <source>
        <dbReference type="SAM" id="Phobius"/>
    </source>
</evidence>
<dbReference type="Gene3D" id="3.40.190.10">
    <property type="entry name" value="Periplasmic binding protein-like II"/>
    <property type="match status" value="2"/>
</dbReference>
<feature type="binding site" evidence="15">
    <location>
        <position position="514"/>
    </location>
    <ligand>
        <name>L-glutamate</name>
        <dbReference type="ChEBI" id="CHEBI:29985"/>
    </ligand>
</feature>
<dbReference type="OrthoDB" id="5984008at2759"/>
<evidence type="ECO:0000256" key="6">
    <source>
        <dbReference type="ARBA" id="ARBA00023018"/>
    </source>
</evidence>
<feature type="chain" id="PRO_5040451772" description="Glutamate receptor ionotropic, kainate 2-like" evidence="19">
    <location>
        <begin position="22"/>
        <end position="919"/>
    </location>
</feature>
<evidence type="ECO:0000313" key="22">
    <source>
        <dbReference type="EMBL" id="CAH1966491.1"/>
    </source>
</evidence>
<dbReference type="EMBL" id="CAKOFQ010006734">
    <property type="protein sequence ID" value="CAH1966491.1"/>
    <property type="molecule type" value="Genomic_DNA"/>
</dbReference>
<evidence type="ECO:0000256" key="15">
    <source>
        <dbReference type="PIRSR" id="PIRSR601508-1"/>
    </source>
</evidence>
<feature type="binding site" evidence="15">
    <location>
        <position position="680"/>
    </location>
    <ligand>
        <name>L-glutamate</name>
        <dbReference type="ChEBI" id="CHEBI:29985"/>
    </ligand>
</feature>
<keyword evidence="7" id="KW-0406">Ion transport</keyword>
<keyword evidence="12" id="KW-1071">Ligand-gated ion channel</keyword>
<dbReference type="SUPFAM" id="SSF53822">
    <property type="entry name" value="Periplasmic binding protein-like I"/>
    <property type="match status" value="1"/>
</dbReference>
<reference evidence="22" key="1">
    <citation type="submission" date="2022-03" db="EMBL/GenBank/DDBJ databases">
        <authorList>
            <person name="Sayadi A."/>
        </authorList>
    </citation>
    <scope>NUCLEOTIDE SEQUENCE</scope>
</reference>
<feature type="site" description="Crucial to convey clamshell closure to channel opening" evidence="16">
    <location>
        <position position="659"/>
    </location>
</feature>
<dbReference type="SMART" id="SM00918">
    <property type="entry name" value="Lig_chan-Glu_bd"/>
    <property type="match status" value="1"/>
</dbReference>
<dbReference type="Proteomes" id="UP001152888">
    <property type="component" value="Unassembled WGS sequence"/>
</dbReference>
<feature type="transmembrane region" description="Helical" evidence="18">
    <location>
        <begin position="630"/>
        <end position="650"/>
    </location>
</feature>
<feature type="disulfide bond" evidence="17">
    <location>
        <begin position="744"/>
        <end position="802"/>
    </location>
</feature>
<evidence type="ECO:0000256" key="19">
    <source>
        <dbReference type="SAM" id="SignalP"/>
    </source>
</evidence>
<dbReference type="FunFam" id="1.10.287.70:FF:000010">
    <property type="entry name" value="Putative glutamate receptor ionotropic kainate 1"/>
    <property type="match status" value="1"/>
</dbReference>
<evidence type="ECO:0000256" key="4">
    <source>
        <dbReference type="ARBA" id="ARBA00022692"/>
    </source>
</evidence>
<dbReference type="CDD" id="cd06382">
    <property type="entry name" value="PBP1_iGluR_Kainate"/>
    <property type="match status" value="1"/>
</dbReference>
<feature type="site" description="Interaction with the cone snail toxin Con-ikot-ikot" evidence="16">
    <location>
        <position position="778"/>
    </location>
</feature>
<comment type="subcellular location">
    <subcellularLocation>
        <location evidence="14">Postsynaptic cell membrane</location>
        <topology evidence="14">Multi-pass membrane protein</topology>
    </subcellularLocation>
</comment>
<dbReference type="GO" id="GO:0015276">
    <property type="term" value="F:ligand-gated monoatomic ion channel activity"/>
    <property type="evidence" value="ECO:0007669"/>
    <property type="project" value="InterPro"/>
</dbReference>
<evidence type="ECO:0000256" key="16">
    <source>
        <dbReference type="PIRSR" id="PIRSR601508-2"/>
    </source>
</evidence>
<gene>
    <name evidence="22" type="ORF">ACAOBT_LOCUS6877</name>
</gene>
<evidence type="ECO:0000256" key="8">
    <source>
        <dbReference type="ARBA" id="ARBA00023136"/>
    </source>
</evidence>
<dbReference type="InterPro" id="IPR015683">
    <property type="entry name" value="Ionotropic_Glu_rcpt"/>
</dbReference>
<evidence type="ECO:0000256" key="14">
    <source>
        <dbReference type="ARBA" id="ARBA00034104"/>
    </source>
</evidence>
<keyword evidence="6" id="KW-0770">Synapse</keyword>
<keyword evidence="10" id="KW-0325">Glycoprotein</keyword>
<feature type="domain" description="Ionotropic glutamate receptor L-glutamate and glycine-binding" evidence="21">
    <location>
        <begin position="430"/>
        <end position="498"/>
    </location>
</feature>
<evidence type="ECO:0000256" key="7">
    <source>
        <dbReference type="ARBA" id="ARBA00023065"/>
    </source>
</evidence>
<dbReference type="Pfam" id="PF00060">
    <property type="entry name" value="Lig_chan"/>
    <property type="match status" value="1"/>
</dbReference>
<evidence type="ECO:0000256" key="9">
    <source>
        <dbReference type="ARBA" id="ARBA00023170"/>
    </source>
</evidence>
<evidence type="ECO:0000256" key="1">
    <source>
        <dbReference type="ARBA" id="ARBA00008685"/>
    </source>
</evidence>
<evidence type="ECO:0000256" key="12">
    <source>
        <dbReference type="ARBA" id="ARBA00023286"/>
    </source>
</evidence>
<keyword evidence="3" id="KW-1003">Cell membrane</keyword>